<name>A0ABT6VL97_9GAMM</name>
<protein>
    <submittedName>
        <fullName evidence="1">VOC family protein</fullName>
    </submittedName>
</protein>
<gene>
    <name evidence="1" type="ORF">QLQ84_08245</name>
</gene>
<accession>A0ABT6VL97</accession>
<dbReference type="CDD" id="cd07262">
    <property type="entry name" value="VOC_like"/>
    <property type="match status" value="1"/>
</dbReference>
<sequence>MLLLDHVSITVKDIDLCEKFYEEIMKVLGAEKIYATENAIGFGTRCSAADDTHTYLTVISSPHASGDSKRHWCFKAMNRETVLMFHRIGLQFGGMDNGSPGLRPHYHEHYFGAFLLDPEGNCLEAACHRAV</sequence>
<dbReference type="InterPro" id="IPR029068">
    <property type="entry name" value="Glyas_Bleomycin-R_OHBP_Dase"/>
</dbReference>
<dbReference type="PANTHER" id="PTHR35006">
    <property type="entry name" value="GLYOXALASE FAMILY PROTEIN (AFU_ORTHOLOGUE AFUA_5G14830)"/>
    <property type="match status" value="1"/>
</dbReference>
<dbReference type="Proteomes" id="UP001244242">
    <property type="component" value="Unassembled WGS sequence"/>
</dbReference>
<comment type="caution">
    <text evidence="1">The sequence shown here is derived from an EMBL/GenBank/DDBJ whole genome shotgun (WGS) entry which is preliminary data.</text>
</comment>
<reference evidence="1 2" key="1">
    <citation type="submission" date="2023-04" db="EMBL/GenBank/DDBJ databases">
        <title>Halomonas strains isolated from rhizosphere soil.</title>
        <authorList>
            <person name="Xu L."/>
            <person name="Sun J.-Q."/>
        </authorList>
    </citation>
    <scope>NUCLEOTIDE SEQUENCE [LARGE SCALE GENOMIC DNA]</scope>
    <source>
        <strain evidence="1 2">LN1S58</strain>
    </source>
</reference>
<evidence type="ECO:0000313" key="2">
    <source>
        <dbReference type="Proteomes" id="UP001244242"/>
    </source>
</evidence>
<organism evidence="1 2">
    <name type="scientific">Halomonas kalidii</name>
    <dbReference type="NCBI Taxonomy" id="3043293"/>
    <lineage>
        <taxon>Bacteria</taxon>
        <taxon>Pseudomonadati</taxon>
        <taxon>Pseudomonadota</taxon>
        <taxon>Gammaproteobacteria</taxon>
        <taxon>Oceanospirillales</taxon>
        <taxon>Halomonadaceae</taxon>
        <taxon>Halomonas</taxon>
    </lineage>
</organism>
<dbReference type="RefSeq" id="WP_282721284.1">
    <property type="nucleotide sequence ID" value="NZ_JASCQO010000035.1"/>
</dbReference>
<dbReference type="SUPFAM" id="SSF54593">
    <property type="entry name" value="Glyoxalase/Bleomycin resistance protein/Dihydroxybiphenyl dioxygenase"/>
    <property type="match status" value="1"/>
</dbReference>
<dbReference type="PANTHER" id="PTHR35006:SF2">
    <property type="entry name" value="GLYOXALASE FAMILY PROTEIN (AFU_ORTHOLOGUE AFUA_5G14830)"/>
    <property type="match status" value="1"/>
</dbReference>
<evidence type="ECO:0000313" key="1">
    <source>
        <dbReference type="EMBL" id="MDI5933783.1"/>
    </source>
</evidence>
<keyword evidence="2" id="KW-1185">Reference proteome</keyword>
<proteinExistence type="predicted"/>
<dbReference type="EMBL" id="JASCQO010000035">
    <property type="protein sequence ID" value="MDI5933783.1"/>
    <property type="molecule type" value="Genomic_DNA"/>
</dbReference>
<dbReference type="Gene3D" id="3.10.180.10">
    <property type="entry name" value="2,3-Dihydroxybiphenyl 1,2-Dioxygenase, domain 1"/>
    <property type="match status" value="1"/>
</dbReference>